<evidence type="ECO:0000256" key="9">
    <source>
        <dbReference type="ARBA" id="ARBA00023211"/>
    </source>
</evidence>
<evidence type="ECO:0000256" key="4">
    <source>
        <dbReference type="ARBA" id="ARBA00022692"/>
    </source>
</evidence>
<feature type="domain" description="Calcineurin-like phosphoesterase" evidence="11">
    <location>
        <begin position="50"/>
        <end position="286"/>
    </location>
</feature>
<feature type="transmembrane region" description="Helical" evidence="10">
    <location>
        <begin position="9"/>
        <end position="30"/>
    </location>
</feature>
<gene>
    <name evidence="13" type="primary">LOC113518312</name>
</gene>
<evidence type="ECO:0000256" key="10">
    <source>
        <dbReference type="SAM" id="Phobius"/>
    </source>
</evidence>
<keyword evidence="9" id="KW-0464">Manganese</keyword>
<dbReference type="RefSeq" id="XP_026758974.2">
    <property type="nucleotide sequence ID" value="XM_026903173.3"/>
</dbReference>
<dbReference type="InterPro" id="IPR004843">
    <property type="entry name" value="Calcineurin-like_PHP"/>
</dbReference>
<dbReference type="FunCoup" id="A0A6J1X0L0">
    <property type="interactions" value="704"/>
</dbReference>
<comment type="similarity">
    <text evidence="3">Belongs to the metallophosphoesterase superfamily. MPPE1 family.</text>
</comment>
<dbReference type="GO" id="GO:0006506">
    <property type="term" value="P:GPI anchor biosynthetic process"/>
    <property type="evidence" value="ECO:0007669"/>
    <property type="project" value="InterPro"/>
</dbReference>
<dbReference type="Pfam" id="PF00149">
    <property type="entry name" value="Metallophos"/>
    <property type="match status" value="1"/>
</dbReference>
<dbReference type="GO" id="GO:0016787">
    <property type="term" value="F:hydrolase activity"/>
    <property type="evidence" value="ECO:0007669"/>
    <property type="project" value="UniProtKB-KW"/>
</dbReference>
<evidence type="ECO:0000256" key="5">
    <source>
        <dbReference type="ARBA" id="ARBA00022723"/>
    </source>
</evidence>
<dbReference type="GO" id="GO:0046872">
    <property type="term" value="F:metal ion binding"/>
    <property type="evidence" value="ECO:0007669"/>
    <property type="project" value="UniProtKB-KW"/>
</dbReference>
<comment type="cofactor">
    <cofactor evidence="1">
        <name>Mn(2+)</name>
        <dbReference type="ChEBI" id="CHEBI:29035"/>
    </cofactor>
</comment>
<keyword evidence="4 10" id="KW-0812">Transmembrane</keyword>
<dbReference type="SUPFAM" id="SSF56300">
    <property type="entry name" value="Metallo-dependent phosphatases"/>
    <property type="match status" value="1"/>
</dbReference>
<keyword evidence="5" id="KW-0479">Metal-binding</keyword>
<name>A0A6J1X0L0_GALME</name>
<dbReference type="PANTHER" id="PTHR13315:SF0">
    <property type="entry name" value="METALLOPHOSPHOESTERASE 1"/>
    <property type="match status" value="1"/>
</dbReference>
<evidence type="ECO:0000313" key="12">
    <source>
        <dbReference type="Proteomes" id="UP001652740"/>
    </source>
</evidence>
<evidence type="ECO:0000256" key="2">
    <source>
        <dbReference type="ARBA" id="ARBA00004141"/>
    </source>
</evidence>
<keyword evidence="6" id="KW-0378">Hydrolase</keyword>
<dbReference type="AlphaFoldDB" id="A0A6J1X0L0"/>
<dbReference type="Gene3D" id="3.60.21.10">
    <property type="match status" value="1"/>
</dbReference>
<evidence type="ECO:0000256" key="8">
    <source>
        <dbReference type="ARBA" id="ARBA00023136"/>
    </source>
</evidence>
<dbReference type="InterPro" id="IPR033308">
    <property type="entry name" value="PGAP5/Cdc1/Ted1"/>
</dbReference>
<evidence type="ECO:0000259" key="11">
    <source>
        <dbReference type="Pfam" id="PF00149"/>
    </source>
</evidence>
<protein>
    <submittedName>
        <fullName evidence="13">Metallophosphoesterase 1 homolog</fullName>
    </submittedName>
</protein>
<keyword evidence="12" id="KW-1185">Reference proteome</keyword>
<evidence type="ECO:0000256" key="1">
    <source>
        <dbReference type="ARBA" id="ARBA00001936"/>
    </source>
</evidence>
<dbReference type="GO" id="GO:0016020">
    <property type="term" value="C:membrane"/>
    <property type="evidence" value="ECO:0007669"/>
    <property type="project" value="UniProtKB-SubCell"/>
</dbReference>
<feature type="transmembrane region" description="Helical" evidence="10">
    <location>
        <begin position="342"/>
        <end position="360"/>
    </location>
</feature>
<dbReference type="KEGG" id="gmw:113518312"/>
<comment type="subcellular location">
    <subcellularLocation>
        <location evidence="2">Membrane</location>
        <topology evidence="2">Multi-pass membrane protein</topology>
    </subcellularLocation>
</comment>
<proteinExistence type="inferred from homology"/>
<evidence type="ECO:0000313" key="13">
    <source>
        <dbReference type="RefSeq" id="XP_026758974.2"/>
    </source>
</evidence>
<dbReference type="InterPro" id="IPR029052">
    <property type="entry name" value="Metallo-depent_PP-like"/>
</dbReference>
<dbReference type="Proteomes" id="UP001652740">
    <property type="component" value="Unplaced"/>
</dbReference>
<dbReference type="PANTHER" id="PTHR13315">
    <property type="entry name" value="METALLO PHOSPHOESTERASE RELATED"/>
    <property type="match status" value="1"/>
</dbReference>
<reference evidence="13" key="1">
    <citation type="submission" date="2025-08" db="UniProtKB">
        <authorList>
            <consortium name="RefSeq"/>
        </authorList>
    </citation>
    <scope>IDENTIFICATION</scope>
    <source>
        <tissue evidence="13">Whole larvae</tissue>
    </source>
</reference>
<organism evidence="12 13">
    <name type="scientific">Galleria mellonella</name>
    <name type="common">Greater wax moth</name>
    <dbReference type="NCBI Taxonomy" id="7137"/>
    <lineage>
        <taxon>Eukaryota</taxon>
        <taxon>Metazoa</taxon>
        <taxon>Ecdysozoa</taxon>
        <taxon>Arthropoda</taxon>
        <taxon>Hexapoda</taxon>
        <taxon>Insecta</taxon>
        <taxon>Pterygota</taxon>
        <taxon>Neoptera</taxon>
        <taxon>Endopterygota</taxon>
        <taxon>Lepidoptera</taxon>
        <taxon>Glossata</taxon>
        <taxon>Ditrysia</taxon>
        <taxon>Pyraloidea</taxon>
        <taxon>Pyralidae</taxon>
        <taxon>Galleriinae</taxon>
        <taxon>Galleria</taxon>
    </lineage>
</organism>
<keyword evidence="8 10" id="KW-0472">Membrane</keyword>
<dbReference type="GeneID" id="113518312"/>
<evidence type="ECO:0000256" key="7">
    <source>
        <dbReference type="ARBA" id="ARBA00022989"/>
    </source>
</evidence>
<evidence type="ECO:0000256" key="3">
    <source>
        <dbReference type="ARBA" id="ARBA00008895"/>
    </source>
</evidence>
<dbReference type="InParanoid" id="A0A6J1X0L0"/>
<keyword evidence="7 10" id="KW-1133">Transmembrane helix</keyword>
<accession>A0A6J1X0L0</accession>
<sequence length="379" mass="44649">MNRFTQKIIILIMGVIFTIIYCEFLIYYVVITQCSWPTPEKTDDQSEVLKTLILTDTHLLGPRKSYWVDRWRREWQMHQAFKTIIALHEPEVVFVLGDLFDEGEFSSDQQFHEYVYRFYKAFQVPDHIKMYIIVGNHDIGFHNNIRRGSAERFNKLLNSPAVQFLTLKSNHFVLLNSMAMEGDSCQLCTEARQKIDNISEILKCFENSSQCNKLDLMKHNYSRPILLQHFPLYRLSDGVCAEPDAPPYSELYIPFRLKIDALSKEATEDLVFKLKPRVAFDGHTHYGCLLHHSYHNNNQNIDFFEYTVPSFSWRNIMEPKYMLVTFTPNSYAVNKCSLPRETTIAITAVIMFSLTFFCTYRKRFLSRRIAQIKKYNLIT</sequence>
<evidence type="ECO:0000256" key="6">
    <source>
        <dbReference type="ARBA" id="ARBA00022801"/>
    </source>
</evidence>